<gene>
    <name evidence="2" type="ORF">CFK38_10425</name>
</gene>
<dbReference type="OrthoDB" id="9812325at2"/>
<sequence length="45" mass="4831">MIGATWEATSRVFGDFAVRGLIRSGRGRVLLTDPAGLRLLGRDTA</sequence>
<dbReference type="InterPro" id="IPR036390">
    <property type="entry name" value="WH_DNA-bd_sf"/>
</dbReference>
<organism evidence="2 3">
    <name type="scientific">Brachybacterium vulturis</name>
    <dbReference type="NCBI Taxonomy" id="2017484"/>
    <lineage>
        <taxon>Bacteria</taxon>
        <taxon>Bacillati</taxon>
        <taxon>Actinomycetota</taxon>
        <taxon>Actinomycetes</taxon>
        <taxon>Micrococcales</taxon>
        <taxon>Dermabacteraceae</taxon>
        <taxon>Brachybacterium</taxon>
    </lineage>
</organism>
<evidence type="ECO:0000313" key="2">
    <source>
        <dbReference type="EMBL" id="ATG51888.1"/>
    </source>
</evidence>
<reference evidence="3" key="1">
    <citation type="submission" date="2017-09" db="EMBL/GenBank/DDBJ databases">
        <title>Brachybacterium sp. VM2412.</title>
        <authorList>
            <person name="Tak E.J."/>
            <person name="Bae J.-W."/>
        </authorList>
    </citation>
    <scope>NUCLEOTIDE SEQUENCE [LARGE SCALE GENOMIC DNA]</scope>
    <source>
        <strain evidence="3">VM2412</strain>
    </source>
</reference>
<feature type="domain" description="HTH crp-type" evidence="1">
    <location>
        <begin position="1"/>
        <end position="35"/>
    </location>
</feature>
<dbReference type="AlphaFoldDB" id="A0A291GNX8"/>
<protein>
    <recommendedName>
        <fullName evidence="1">HTH crp-type domain-containing protein</fullName>
    </recommendedName>
</protein>
<dbReference type="Gene3D" id="1.10.10.10">
    <property type="entry name" value="Winged helix-like DNA-binding domain superfamily/Winged helix DNA-binding domain"/>
    <property type="match status" value="1"/>
</dbReference>
<name>A0A291GNX8_9MICO</name>
<dbReference type="PROSITE" id="PS51063">
    <property type="entry name" value="HTH_CRP_2"/>
    <property type="match status" value="1"/>
</dbReference>
<proteinExistence type="predicted"/>
<dbReference type="InterPro" id="IPR036388">
    <property type="entry name" value="WH-like_DNA-bd_sf"/>
</dbReference>
<accession>A0A291GNX8</accession>
<dbReference type="GO" id="GO:0003677">
    <property type="term" value="F:DNA binding"/>
    <property type="evidence" value="ECO:0007669"/>
    <property type="project" value="InterPro"/>
</dbReference>
<evidence type="ECO:0000259" key="1">
    <source>
        <dbReference type="PROSITE" id="PS51063"/>
    </source>
</evidence>
<keyword evidence="3" id="KW-1185">Reference proteome</keyword>
<dbReference type="GO" id="GO:0006355">
    <property type="term" value="P:regulation of DNA-templated transcription"/>
    <property type="evidence" value="ECO:0007669"/>
    <property type="project" value="InterPro"/>
</dbReference>
<dbReference type="Proteomes" id="UP000218165">
    <property type="component" value="Chromosome"/>
</dbReference>
<dbReference type="SUPFAM" id="SSF46785">
    <property type="entry name" value="Winged helix' DNA-binding domain"/>
    <property type="match status" value="1"/>
</dbReference>
<evidence type="ECO:0000313" key="3">
    <source>
        <dbReference type="Proteomes" id="UP000218165"/>
    </source>
</evidence>
<dbReference type="EMBL" id="CP023563">
    <property type="protein sequence ID" value="ATG51888.1"/>
    <property type="molecule type" value="Genomic_DNA"/>
</dbReference>
<dbReference type="KEGG" id="brz:CFK38_10425"/>
<dbReference type="InterPro" id="IPR012318">
    <property type="entry name" value="HTH_CRP"/>
</dbReference>
<dbReference type="Pfam" id="PF13545">
    <property type="entry name" value="HTH_Crp_2"/>
    <property type="match status" value="1"/>
</dbReference>